<dbReference type="AlphaFoldDB" id="A0A2G9RW50"/>
<evidence type="ECO:0000313" key="2">
    <source>
        <dbReference type="Proteomes" id="UP000228934"/>
    </source>
</evidence>
<name>A0A2G9RW50_AQUCT</name>
<evidence type="ECO:0000313" key="1">
    <source>
        <dbReference type="EMBL" id="PIO31443.1"/>
    </source>
</evidence>
<dbReference type="OrthoDB" id="69842at2759"/>
<sequence>MLHYEILFALNILAAHLNARKFHHFKVILSAKLVFRLRVKMAMKYSIFYKSDFQQTITVCKPSRSLNVNKL</sequence>
<organism evidence="1 2">
    <name type="scientific">Aquarana catesbeiana</name>
    <name type="common">American bullfrog</name>
    <name type="synonym">Rana catesbeiana</name>
    <dbReference type="NCBI Taxonomy" id="8400"/>
    <lineage>
        <taxon>Eukaryota</taxon>
        <taxon>Metazoa</taxon>
        <taxon>Chordata</taxon>
        <taxon>Craniata</taxon>
        <taxon>Vertebrata</taxon>
        <taxon>Euteleostomi</taxon>
        <taxon>Amphibia</taxon>
        <taxon>Batrachia</taxon>
        <taxon>Anura</taxon>
        <taxon>Neobatrachia</taxon>
        <taxon>Ranoidea</taxon>
        <taxon>Ranidae</taxon>
        <taxon>Aquarana</taxon>
    </lineage>
</organism>
<reference evidence="2" key="1">
    <citation type="journal article" date="2017" name="Nat. Commun.">
        <title>The North American bullfrog draft genome provides insight into hormonal regulation of long noncoding RNA.</title>
        <authorList>
            <person name="Hammond S.A."/>
            <person name="Warren R.L."/>
            <person name="Vandervalk B.P."/>
            <person name="Kucuk E."/>
            <person name="Khan H."/>
            <person name="Gibb E.A."/>
            <person name="Pandoh P."/>
            <person name="Kirk H."/>
            <person name="Zhao Y."/>
            <person name="Jones M."/>
            <person name="Mungall A.J."/>
            <person name="Coope R."/>
            <person name="Pleasance S."/>
            <person name="Moore R.A."/>
            <person name="Holt R.A."/>
            <person name="Round J.M."/>
            <person name="Ohora S."/>
            <person name="Walle B.V."/>
            <person name="Veldhoen N."/>
            <person name="Helbing C.C."/>
            <person name="Birol I."/>
        </authorList>
    </citation>
    <scope>NUCLEOTIDE SEQUENCE [LARGE SCALE GENOMIC DNA]</scope>
</reference>
<accession>A0A2G9RW50</accession>
<gene>
    <name evidence="1" type="ORF">AB205_0095230</name>
</gene>
<dbReference type="EMBL" id="KV931287">
    <property type="protein sequence ID" value="PIO31443.1"/>
    <property type="molecule type" value="Genomic_DNA"/>
</dbReference>
<proteinExistence type="predicted"/>
<dbReference type="Proteomes" id="UP000228934">
    <property type="component" value="Unassembled WGS sequence"/>
</dbReference>
<protein>
    <submittedName>
        <fullName evidence="1">Uncharacterized protein</fullName>
    </submittedName>
</protein>
<keyword evidence="2" id="KW-1185">Reference proteome</keyword>